<proteinExistence type="predicted"/>
<accession>A0AAI8Z1S0</accession>
<organism evidence="2 3">
    <name type="scientific">Lecanosticta acicola</name>
    <dbReference type="NCBI Taxonomy" id="111012"/>
    <lineage>
        <taxon>Eukaryota</taxon>
        <taxon>Fungi</taxon>
        <taxon>Dikarya</taxon>
        <taxon>Ascomycota</taxon>
        <taxon>Pezizomycotina</taxon>
        <taxon>Dothideomycetes</taxon>
        <taxon>Dothideomycetidae</taxon>
        <taxon>Mycosphaerellales</taxon>
        <taxon>Mycosphaerellaceae</taxon>
        <taxon>Lecanosticta</taxon>
    </lineage>
</organism>
<dbReference type="AlphaFoldDB" id="A0AAI8Z1S0"/>
<reference evidence="2" key="1">
    <citation type="submission" date="2023-11" db="EMBL/GenBank/DDBJ databases">
        <authorList>
            <person name="Alioto T."/>
            <person name="Alioto T."/>
            <person name="Gomez Garrido J."/>
        </authorList>
    </citation>
    <scope>NUCLEOTIDE SEQUENCE</scope>
</reference>
<name>A0AAI8Z1S0_9PEZI</name>
<evidence type="ECO:0000313" key="3">
    <source>
        <dbReference type="Proteomes" id="UP001296104"/>
    </source>
</evidence>
<feature type="compositionally biased region" description="Polar residues" evidence="1">
    <location>
        <begin position="7"/>
        <end position="17"/>
    </location>
</feature>
<feature type="compositionally biased region" description="Basic and acidic residues" evidence="1">
    <location>
        <begin position="92"/>
        <end position="113"/>
    </location>
</feature>
<protein>
    <submittedName>
        <fullName evidence="2">Uncharacterized protein</fullName>
    </submittedName>
</protein>
<feature type="compositionally biased region" description="Polar residues" evidence="1">
    <location>
        <begin position="34"/>
        <end position="47"/>
    </location>
</feature>
<dbReference type="EMBL" id="CAVMBE010000041">
    <property type="protein sequence ID" value="CAK4030899.1"/>
    <property type="molecule type" value="Genomic_DNA"/>
</dbReference>
<keyword evidence="3" id="KW-1185">Reference proteome</keyword>
<comment type="caution">
    <text evidence="2">The sequence shown here is derived from an EMBL/GenBank/DDBJ whole genome shotgun (WGS) entry which is preliminary data.</text>
</comment>
<dbReference type="Proteomes" id="UP001296104">
    <property type="component" value="Unassembled WGS sequence"/>
</dbReference>
<evidence type="ECO:0000256" key="1">
    <source>
        <dbReference type="SAM" id="MobiDB-lite"/>
    </source>
</evidence>
<sequence length="138" mass="14907">MEGYNGATRQKWQVPTSRSDKNDLPTGVPLPYSATETNPPTSAQEPQPSMGKRDGSVNSTSGAHGPAACLHEDLRVLGLRGRRAVAARRPPGRVELERQRAERERAERERAENEIPELELELNGKAGGKAAGEVVESG</sequence>
<gene>
    <name evidence="2" type="ORF">LECACI_7A006057</name>
</gene>
<evidence type="ECO:0000313" key="2">
    <source>
        <dbReference type="EMBL" id="CAK4030899.1"/>
    </source>
</evidence>
<feature type="region of interest" description="Disordered" evidence="1">
    <location>
        <begin position="84"/>
        <end position="138"/>
    </location>
</feature>
<feature type="region of interest" description="Disordered" evidence="1">
    <location>
        <begin position="1"/>
        <end position="66"/>
    </location>
</feature>